<dbReference type="Proteomes" id="UP000019132">
    <property type="component" value="Unassembled WGS sequence"/>
</dbReference>
<sequence length="452" mass="50153">MSATDACSELSSSSGDSGSSSVDAPLDDCMLVPGADLELVHELLASGAADAIVAERAAKALARKDRHRDNMIRYRRKKKATLSEMKYIEEALATRLQRLVTNHAVQSPSYSQLALATAAVAPRSAMDNFVGAVAEREQLQHENHALQQKLEVYHKLGEFLHEECENERENQLAVARAEKRRRGHLSGAGGVHGRWVNFLEGEDLFYYVPFTESECQEVASTTLRKVFASQAANLSGAFSASTHVVNFFGWASSLRFEWDEALQMTMIRFSFTKTFNNSTHSLDKLVGAHWKLAQSPEVNKGIYSVPVKTQTLQTFGDNISVVISNPPTPDQSAKFRMISIYARNKYRNPQARGCDIVTVTSVLPKHLEQPETALCHENKHKAAKPLVYAHGGYYHTIFMKGEGERDIGVEYGGRVTGINEETGRFLMVEIGSSLVRMESRLSPLRVIQSSDD</sequence>
<evidence type="ECO:0008006" key="4">
    <source>
        <dbReference type="Google" id="ProtNLM"/>
    </source>
</evidence>
<reference evidence="3" key="1">
    <citation type="journal article" date="2010" name="Genome Biol.">
        <title>Genome sequence of the necrotrophic plant pathogen Pythium ultimum reveals original pathogenicity mechanisms and effector repertoire.</title>
        <authorList>
            <person name="Levesque C.A."/>
            <person name="Brouwer H."/>
            <person name="Cano L."/>
            <person name="Hamilton J.P."/>
            <person name="Holt C."/>
            <person name="Huitema E."/>
            <person name="Raffaele S."/>
            <person name="Robideau G.P."/>
            <person name="Thines M."/>
            <person name="Win J."/>
            <person name="Zerillo M.M."/>
            <person name="Beakes G.W."/>
            <person name="Boore J.L."/>
            <person name="Busam D."/>
            <person name="Dumas B."/>
            <person name="Ferriera S."/>
            <person name="Fuerstenberg S.I."/>
            <person name="Gachon C.M."/>
            <person name="Gaulin E."/>
            <person name="Govers F."/>
            <person name="Grenville-Briggs L."/>
            <person name="Horner N."/>
            <person name="Hostetler J."/>
            <person name="Jiang R.H."/>
            <person name="Johnson J."/>
            <person name="Krajaejun T."/>
            <person name="Lin H."/>
            <person name="Meijer H.J."/>
            <person name="Moore B."/>
            <person name="Morris P."/>
            <person name="Phuntmart V."/>
            <person name="Puiu D."/>
            <person name="Shetty J."/>
            <person name="Stajich J.E."/>
            <person name="Tripathy S."/>
            <person name="Wawra S."/>
            <person name="van West P."/>
            <person name="Whitty B.R."/>
            <person name="Coutinho P.M."/>
            <person name="Henrissat B."/>
            <person name="Martin F."/>
            <person name="Thomas P.D."/>
            <person name="Tyler B.M."/>
            <person name="De Vries R.P."/>
            <person name="Kamoun S."/>
            <person name="Yandell M."/>
            <person name="Tisserat N."/>
            <person name="Buell C.R."/>
        </authorList>
    </citation>
    <scope>NUCLEOTIDE SEQUENCE</scope>
    <source>
        <strain evidence="3">DAOM:BR144</strain>
    </source>
</reference>
<reference evidence="2" key="3">
    <citation type="submission" date="2015-02" db="UniProtKB">
        <authorList>
            <consortium name="EnsemblProtists"/>
        </authorList>
    </citation>
    <scope>IDENTIFICATION</scope>
    <source>
        <strain evidence="2">DAOM BR144</strain>
    </source>
</reference>
<evidence type="ECO:0000256" key="1">
    <source>
        <dbReference type="SAM" id="MobiDB-lite"/>
    </source>
</evidence>
<protein>
    <recommendedName>
        <fullName evidence="4">BZIP domain-containing protein</fullName>
    </recommendedName>
</protein>
<keyword evidence="3" id="KW-1185">Reference proteome</keyword>
<feature type="compositionally biased region" description="Low complexity" evidence="1">
    <location>
        <begin position="11"/>
        <end position="21"/>
    </location>
</feature>
<proteinExistence type="predicted"/>
<organism evidence="2 3">
    <name type="scientific">Globisporangium ultimum (strain ATCC 200006 / CBS 805.95 / DAOM BR144)</name>
    <name type="common">Pythium ultimum</name>
    <dbReference type="NCBI Taxonomy" id="431595"/>
    <lineage>
        <taxon>Eukaryota</taxon>
        <taxon>Sar</taxon>
        <taxon>Stramenopiles</taxon>
        <taxon>Oomycota</taxon>
        <taxon>Peronosporomycetes</taxon>
        <taxon>Pythiales</taxon>
        <taxon>Pythiaceae</taxon>
        <taxon>Globisporangium</taxon>
    </lineage>
</organism>
<dbReference type="HOGENOM" id="CLU_047340_2_0_1"/>
<name>K3XC39_GLOUD</name>
<dbReference type="EMBL" id="GL376579">
    <property type="status" value="NOT_ANNOTATED_CDS"/>
    <property type="molecule type" value="Genomic_DNA"/>
</dbReference>
<dbReference type="EnsemblProtists" id="PYU1_T014788">
    <property type="protein sequence ID" value="PYU1_T014788"/>
    <property type="gene ID" value="PYU1_G014757"/>
</dbReference>
<dbReference type="VEuPathDB" id="FungiDB:PYU1_G014757"/>
<evidence type="ECO:0000313" key="3">
    <source>
        <dbReference type="Proteomes" id="UP000019132"/>
    </source>
</evidence>
<dbReference type="AlphaFoldDB" id="K3XC39"/>
<dbReference type="eggNOG" id="ENOG502T3FC">
    <property type="taxonomic scope" value="Eukaryota"/>
</dbReference>
<feature type="region of interest" description="Disordered" evidence="1">
    <location>
        <begin position="1"/>
        <end position="22"/>
    </location>
</feature>
<reference evidence="3" key="2">
    <citation type="submission" date="2010-04" db="EMBL/GenBank/DDBJ databases">
        <authorList>
            <person name="Buell R."/>
            <person name="Hamilton J."/>
            <person name="Hostetler J."/>
        </authorList>
    </citation>
    <scope>NUCLEOTIDE SEQUENCE [LARGE SCALE GENOMIC DNA]</scope>
    <source>
        <strain evidence="3">DAOM:BR144</strain>
    </source>
</reference>
<dbReference type="InParanoid" id="K3XC39"/>
<evidence type="ECO:0000313" key="2">
    <source>
        <dbReference type="EnsemblProtists" id="PYU1_T014788"/>
    </source>
</evidence>
<accession>K3XC39</accession>